<organism evidence="1 2">
    <name type="scientific">Smallanthus sonchifolius</name>
    <dbReference type="NCBI Taxonomy" id="185202"/>
    <lineage>
        <taxon>Eukaryota</taxon>
        <taxon>Viridiplantae</taxon>
        <taxon>Streptophyta</taxon>
        <taxon>Embryophyta</taxon>
        <taxon>Tracheophyta</taxon>
        <taxon>Spermatophyta</taxon>
        <taxon>Magnoliopsida</taxon>
        <taxon>eudicotyledons</taxon>
        <taxon>Gunneridae</taxon>
        <taxon>Pentapetalae</taxon>
        <taxon>asterids</taxon>
        <taxon>campanulids</taxon>
        <taxon>Asterales</taxon>
        <taxon>Asteraceae</taxon>
        <taxon>Asteroideae</taxon>
        <taxon>Heliantheae alliance</taxon>
        <taxon>Millerieae</taxon>
        <taxon>Smallanthus</taxon>
    </lineage>
</organism>
<gene>
    <name evidence="1" type="ORF">L1987_37350</name>
</gene>
<evidence type="ECO:0000313" key="2">
    <source>
        <dbReference type="Proteomes" id="UP001056120"/>
    </source>
</evidence>
<name>A0ACB9HG47_9ASTR</name>
<comment type="caution">
    <text evidence="1">The sequence shown here is derived from an EMBL/GenBank/DDBJ whole genome shotgun (WGS) entry which is preliminary data.</text>
</comment>
<reference evidence="1 2" key="2">
    <citation type="journal article" date="2022" name="Mol. Ecol. Resour.">
        <title>The genomes of chicory, endive, great burdock and yacon provide insights into Asteraceae paleo-polyploidization history and plant inulin production.</title>
        <authorList>
            <person name="Fan W."/>
            <person name="Wang S."/>
            <person name="Wang H."/>
            <person name="Wang A."/>
            <person name="Jiang F."/>
            <person name="Liu H."/>
            <person name="Zhao H."/>
            <person name="Xu D."/>
            <person name="Zhang Y."/>
        </authorList>
    </citation>
    <scope>NUCLEOTIDE SEQUENCE [LARGE SCALE GENOMIC DNA]</scope>
    <source>
        <strain evidence="2">cv. Yunnan</strain>
        <tissue evidence="1">Leaves</tissue>
    </source>
</reference>
<keyword evidence="2" id="KW-1185">Reference proteome</keyword>
<sequence>MAKLNELIGALTTEKTSHGHSPYGLVFSSEAVIPAEIGVATHRINNQDQHQNNAEVMQNLDLLEEARDHARIREARYKQKMESYYSKKGKNECFKVGDLVLQNNGASRQEDTGKLGPKWEGPYQIAEAHRGGSYKLDDMEGKRLPRH</sequence>
<dbReference type="Proteomes" id="UP001056120">
    <property type="component" value="Linkage Group LG12"/>
</dbReference>
<dbReference type="EMBL" id="CM042029">
    <property type="protein sequence ID" value="KAI3794715.1"/>
    <property type="molecule type" value="Genomic_DNA"/>
</dbReference>
<protein>
    <submittedName>
        <fullName evidence="1">Uncharacterized protein</fullName>
    </submittedName>
</protein>
<evidence type="ECO:0000313" key="1">
    <source>
        <dbReference type="EMBL" id="KAI3794715.1"/>
    </source>
</evidence>
<reference evidence="2" key="1">
    <citation type="journal article" date="2022" name="Mol. Ecol. Resour.">
        <title>The genomes of chicory, endive, great burdock and yacon provide insights into Asteraceae palaeo-polyploidization history and plant inulin production.</title>
        <authorList>
            <person name="Fan W."/>
            <person name="Wang S."/>
            <person name="Wang H."/>
            <person name="Wang A."/>
            <person name="Jiang F."/>
            <person name="Liu H."/>
            <person name="Zhao H."/>
            <person name="Xu D."/>
            <person name="Zhang Y."/>
        </authorList>
    </citation>
    <scope>NUCLEOTIDE SEQUENCE [LARGE SCALE GENOMIC DNA]</scope>
    <source>
        <strain evidence="2">cv. Yunnan</strain>
    </source>
</reference>
<accession>A0ACB9HG47</accession>
<proteinExistence type="predicted"/>